<sequence length="175" mass="20069">MPCDFSQPEERLSATSRPGERRRMNEGDIAVLAVDPTPRQDHTHLRRLYCMNGGHHLRILPDGTVHGGRDENRYDVLKVKAVGVGVVAIRSHEMSHYLAMNMEGHLYGSKNFTDECHFLEKMEENHYNTYRSKKYQDKNWFLGLKRNGQPKSGPSTNIGQKGIYFLPRPVVSITM</sequence>
<evidence type="ECO:0000313" key="2">
    <source>
        <dbReference type="Proteomes" id="UP001157502"/>
    </source>
</evidence>
<organism evidence="1 2">
    <name type="scientific">Dallia pectoralis</name>
    <name type="common">Alaska blackfish</name>
    <dbReference type="NCBI Taxonomy" id="75939"/>
    <lineage>
        <taxon>Eukaryota</taxon>
        <taxon>Metazoa</taxon>
        <taxon>Chordata</taxon>
        <taxon>Craniata</taxon>
        <taxon>Vertebrata</taxon>
        <taxon>Euteleostomi</taxon>
        <taxon>Actinopterygii</taxon>
        <taxon>Neopterygii</taxon>
        <taxon>Teleostei</taxon>
        <taxon>Protacanthopterygii</taxon>
        <taxon>Esociformes</taxon>
        <taxon>Umbridae</taxon>
        <taxon>Dallia</taxon>
    </lineage>
</organism>
<dbReference type="Proteomes" id="UP001157502">
    <property type="component" value="Chromosome 19"/>
</dbReference>
<comment type="caution">
    <text evidence="1">The sequence shown here is derived from an EMBL/GenBank/DDBJ whole genome shotgun (WGS) entry which is preliminary data.</text>
</comment>
<protein>
    <submittedName>
        <fullName evidence="1">Uncharacterized protein</fullName>
    </submittedName>
</protein>
<proteinExistence type="predicted"/>
<evidence type="ECO:0000313" key="1">
    <source>
        <dbReference type="EMBL" id="KAJ7997221.1"/>
    </source>
</evidence>
<reference evidence="1" key="1">
    <citation type="submission" date="2021-05" db="EMBL/GenBank/DDBJ databases">
        <authorList>
            <person name="Pan Q."/>
            <person name="Jouanno E."/>
            <person name="Zahm M."/>
            <person name="Klopp C."/>
            <person name="Cabau C."/>
            <person name="Louis A."/>
            <person name="Berthelot C."/>
            <person name="Parey E."/>
            <person name="Roest Crollius H."/>
            <person name="Montfort J."/>
            <person name="Robinson-Rechavi M."/>
            <person name="Bouchez O."/>
            <person name="Lampietro C."/>
            <person name="Lopez Roques C."/>
            <person name="Donnadieu C."/>
            <person name="Postlethwait J."/>
            <person name="Bobe J."/>
            <person name="Dillon D."/>
            <person name="Chandos A."/>
            <person name="von Hippel F."/>
            <person name="Guiguen Y."/>
        </authorList>
    </citation>
    <scope>NUCLEOTIDE SEQUENCE</scope>
    <source>
        <strain evidence="1">YG-Jan2019</strain>
    </source>
</reference>
<dbReference type="EMBL" id="CM055746">
    <property type="protein sequence ID" value="KAJ7997221.1"/>
    <property type="molecule type" value="Genomic_DNA"/>
</dbReference>
<gene>
    <name evidence="1" type="ORF">DPEC_G00226720</name>
</gene>
<keyword evidence="2" id="KW-1185">Reference proteome</keyword>
<accession>A0ACC2G0X3</accession>
<name>A0ACC2G0X3_DALPE</name>